<evidence type="ECO:0000313" key="6">
    <source>
        <dbReference type="EMBL" id="QNO45188.1"/>
    </source>
</evidence>
<dbReference type="EMBL" id="MT630876">
    <property type="protein sequence ID" value="QNO43903.1"/>
    <property type="molecule type" value="Genomic_DNA"/>
</dbReference>
<evidence type="ECO:0000313" key="4">
    <source>
        <dbReference type="EMBL" id="QNO44456.1"/>
    </source>
</evidence>
<accession>A0A7G9Y9H1</accession>
<gene>
    <name evidence="2" type="ORF">CIGHHIFM_00002</name>
    <name evidence="4" type="ORF">ELEJOALA_00002</name>
    <name evidence="5" type="ORF">GAFOMAFF_00024</name>
    <name evidence="6" type="ORF">KDMJNAGO_00002</name>
    <name evidence="3" type="ORF">NANOEKIO_00002</name>
</gene>
<evidence type="ECO:0000313" key="2">
    <source>
        <dbReference type="EMBL" id="QNO43699.1"/>
    </source>
</evidence>
<name>A0A7G9Y9H1_9EURY</name>
<evidence type="ECO:0000313" key="3">
    <source>
        <dbReference type="EMBL" id="QNO43903.1"/>
    </source>
</evidence>
<evidence type="ECO:0000313" key="5">
    <source>
        <dbReference type="EMBL" id="QNO44655.1"/>
    </source>
</evidence>
<keyword evidence="1" id="KW-0812">Transmembrane</keyword>
<organism evidence="5">
    <name type="scientific">Candidatus Methanogaster sp. ANME-2c ERB4</name>
    <dbReference type="NCBI Taxonomy" id="2759911"/>
    <lineage>
        <taxon>Archaea</taxon>
        <taxon>Methanobacteriati</taxon>
        <taxon>Methanobacteriota</taxon>
        <taxon>Stenosarchaea group</taxon>
        <taxon>Methanomicrobia</taxon>
        <taxon>Methanosarcinales</taxon>
        <taxon>ANME-2 cluster</taxon>
        <taxon>Candidatus Methanogasteraceae</taxon>
        <taxon>Candidatus Methanogaster</taxon>
    </lineage>
</organism>
<reference evidence="5" key="1">
    <citation type="submission" date="2020-06" db="EMBL/GenBank/DDBJ databases">
        <title>Unique genomic features of the anaerobic methanotrophic archaea.</title>
        <authorList>
            <person name="Chadwick G.L."/>
            <person name="Skennerton C.T."/>
            <person name="Laso-Perez R."/>
            <person name="Leu A.O."/>
            <person name="Speth D.R."/>
            <person name="Yu H."/>
            <person name="Morgan-Lang C."/>
            <person name="Hatzenpichler R."/>
            <person name="Goudeau D."/>
            <person name="Malmstrom R."/>
            <person name="Brazelton W.J."/>
            <person name="Woyke T."/>
            <person name="Hallam S.J."/>
            <person name="Tyson G.W."/>
            <person name="Wegener G."/>
            <person name="Boetius A."/>
            <person name="Orphan V."/>
        </authorList>
    </citation>
    <scope>NUCLEOTIDE SEQUENCE</scope>
</reference>
<feature type="transmembrane region" description="Helical" evidence="1">
    <location>
        <begin position="62"/>
        <end position="82"/>
    </location>
</feature>
<dbReference type="EMBL" id="MT631079">
    <property type="protein sequence ID" value="QNO45188.1"/>
    <property type="molecule type" value="Genomic_DNA"/>
</dbReference>
<keyword evidence="1" id="KW-1133">Transmembrane helix</keyword>
<proteinExistence type="predicted"/>
<protein>
    <submittedName>
        <fullName evidence="5">Uncharacterized protein</fullName>
    </submittedName>
</protein>
<evidence type="ECO:0000256" key="1">
    <source>
        <dbReference type="SAM" id="Phobius"/>
    </source>
</evidence>
<dbReference type="EMBL" id="MT630850">
    <property type="protein sequence ID" value="QNO43699.1"/>
    <property type="molecule type" value="Genomic_DNA"/>
</dbReference>
<dbReference type="EMBL" id="MT630993">
    <property type="protein sequence ID" value="QNO44655.1"/>
    <property type="molecule type" value="Genomic_DNA"/>
</dbReference>
<keyword evidence="1" id="KW-0472">Membrane</keyword>
<feature type="transmembrane region" description="Helical" evidence="1">
    <location>
        <begin position="36"/>
        <end position="55"/>
    </location>
</feature>
<dbReference type="EMBL" id="MT630974">
    <property type="protein sequence ID" value="QNO44456.1"/>
    <property type="molecule type" value="Genomic_DNA"/>
</dbReference>
<sequence>MLAKRLVIATILGVLCGLFCMYGTIAKFPEFAADTLFLAGIVYNRALIGIVIGIADNIDLHPAIRGAVVGVVVSMAMAIFSANGMMPLLGFGLVYGVLIDVVTSKLEDRI</sequence>
<dbReference type="AlphaFoldDB" id="A0A7G9Y9H1"/>